<gene>
    <name evidence="1" type="ORF">RRG08_021423</name>
</gene>
<comment type="caution">
    <text evidence="1">The sequence shown here is derived from an EMBL/GenBank/DDBJ whole genome shotgun (WGS) entry which is preliminary data.</text>
</comment>
<dbReference type="Proteomes" id="UP001283361">
    <property type="component" value="Unassembled WGS sequence"/>
</dbReference>
<proteinExistence type="predicted"/>
<evidence type="ECO:0000313" key="1">
    <source>
        <dbReference type="EMBL" id="KAK3781777.1"/>
    </source>
</evidence>
<dbReference type="EMBL" id="JAWDGP010002600">
    <property type="protein sequence ID" value="KAK3781777.1"/>
    <property type="molecule type" value="Genomic_DNA"/>
</dbReference>
<reference evidence="1" key="1">
    <citation type="journal article" date="2023" name="G3 (Bethesda)">
        <title>A reference genome for the long-term kleptoplast-retaining sea slug Elysia crispata morphotype clarki.</title>
        <authorList>
            <person name="Eastman K.E."/>
            <person name="Pendleton A.L."/>
            <person name="Shaikh M.A."/>
            <person name="Suttiyut T."/>
            <person name="Ogas R."/>
            <person name="Tomko P."/>
            <person name="Gavelis G."/>
            <person name="Widhalm J.R."/>
            <person name="Wisecaver J.H."/>
        </authorList>
    </citation>
    <scope>NUCLEOTIDE SEQUENCE</scope>
    <source>
        <strain evidence="1">ECLA1</strain>
    </source>
</reference>
<accession>A0AAE1A6B5</accession>
<keyword evidence="2" id="KW-1185">Reference proteome</keyword>
<evidence type="ECO:0000313" key="2">
    <source>
        <dbReference type="Proteomes" id="UP001283361"/>
    </source>
</evidence>
<sequence length="91" mass="10144">MLTTSATITSDQIKIYSFRSRFEDELRRCSSVNYYGPGSKTGQEDCSSWSLVGNFKATFPVSHEDRTLNQPYKLQLTALPMEPSGAQASLT</sequence>
<organism evidence="1 2">
    <name type="scientific">Elysia crispata</name>
    <name type="common">lettuce slug</name>
    <dbReference type="NCBI Taxonomy" id="231223"/>
    <lineage>
        <taxon>Eukaryota</taxon>
        <taxon>Metazoa</taxon>
        <taxon>Spiralia</taxon>
        <taxon>Lophotrochozoa</taxon>
        <taxon>Mollusca</taxon>
        <taxon>Gastropoda</taxon>
        <taxon>Heterobranchia</taxon>
        <taxon>Euthyneura</taxon>
        <taxon>Panpulmonata</taxon>
        <taxon>Sacoglossa</taxon>
        <taxon>Placobranchoidea</taxon>
        <taxon>Plakobranchidae</taxon>
        <taxon>Elysia</taxon>
    </lineage>
</organism>
<protein>
    <submittedName>
        <fullName evidence="1">Uncharacterized protein</fullName>
    </submittedName>
</protein>
<name>A0AAE1A6B5_9GAST</name>
<dbReference type="AlphaFoldDB" id="A0AAE1A6B5"/>